<dbReference type="RefSeq" id="XP_003742645.1">
    <property type="nucleotide sequence ID" value="XM_003742597.1"/>
</dbReference>
<dbReference type="GO" id="GO:0005685">
    <property type="term" value="C:U1 snRNP"/>
    <property type="evidence" value="ECO:0007669"/>
    <property type="project" value="InterPro"/>
</dbReference>
<evidence type="ECO:0000313" key="2">
    <source>
        <dbReference type="Proteomes" id="UP000694867"/>
    </source>
</evidence>
<dbReference type="Proteomes" id="UP000694867">
    <property type="component" value="Unplaced"/>
</dbReference>
<sequence>MSASKEMRASVKELMAAVNEGFSPTQRDPHEKMENFCYGFAVDACPAELLYGTKFGQGKCMWNHDKYIRSSIPSSDVGRVELGALRVIEKALEKLDRSEQRYRKDFDHFANLRKAKREHDVLLRKREIHYSREIERLLEEAKRFGEQGQVEEALKVMENVHQTQKRLRALVNRIQQREQDDALRETSTKLAVNVCDQCGIAYGLDSTLSRLQAHLDGKLHKNVCSLRETANNLRAKYSVKARSDYYPAIASMQRRPALVSTLREDFEREDLDS</sequence>
<dbReference type="AlphaFoldDB" id="A0AAJ6VXG8"/>
<evidence type="ECO:0000256" key="1">
    <source>
        <dbReference type="ARBA" id="ARBA00005655"/>
    </source>
</evidence>
<comment type="similarity">
    <text evidence="1">Belongs to the Luc7 family.</text>
</comment>
<dbReference type="GeneID" id="100907278"/>
<reference evidence="3" key="1">
    <citation type="submission" date="2025-08" db="UniProtKB">
        <authorList>
            <consortium name="RefSeq"/>
        </authorList>
    </citation>
    <scope>IDENTIFICATION</scope>
</reference>
<dbReference type="GO" id="GO:0006376">
    <property type="term" value="P:mRNA splice site recognition"/>
    <property type="evidence" value="ECO:0007669"/>
    <property type="project" value="InterPro"/>
</dbReference>
<name>A0AAJ6VXG8_9ACAR</name>
<dbReference type="GO" id="GO:0003729">
    <property type="term" value="F:mRNA binding"/>
    <property type="evidence" value="ECO:0007669"/>
    <property type="project" value="InterPro"/>
</dbReference>
<protein>
    <submittedName>
        <fullName evidence="3">U1 snRNP-associated protein usp106-like</fullName>
    </submittedName>
</protein>
<dbReference type="InterPro" id="IPR004882">
    <property type="entry name" value="Luc7-rel"/>
</dbReference>
<proteinExistence type="inferred from homology"/>
<gene>
    <name evidence="3" type="primary">LOC100907278</name>
</gene>
<accession>A0AAJ6VXG8</accession>
<dbReference type="PANTHER" id="PTHR12375">
    <property type="entry name" value="RNA-BINDING PROTEIN LUC7-RELATED"/>
    <property type="match status" value="1"/>
</dbReference>
<keyword evidence="2" id="KW-1185">Reference proteome</keyword>
<dbReference type="Pfam" id="PF03194">
    <property type="entry name" value="LUC7"/>
    <property type="match status" value="1"/>
</dbReference>
<evidence type="ECO:0000313" key="3">
    <source>
        <dbReference type="RefSeq" id="XP_003742645.1"/>
    </source>
</evidence>
<organism evidence="2 3">
    <name type="scientific">Galendromus occidentalis</name>
    <name type="common">western predatory mite</name>
    <dbReference type="NCBI Taxonomy" id="34638"/>
    <lineage>
        <taxon>Eukaryota</taxon>
        <taxon>Metazoa</taxon>
        <taxon>Ecdysozoa</taxon>
        <taxon>Arthropoda</taxon>
        <taxon>Chelicerata</taxon>
        <taxon>Arachnida</taxon>
        <taxon>Acari</taxon>
        <taxon>Parasitiformes</taxon>
        <taxon>Mesostigmata</taxon>
        <taxon>Gamasina</taxon>
        <taxon>Phytoseioidea</taxon>
        <taxon>Phytoseiidae</taxon>
        <taxon>Typhlodrominae</taxon>
        <taxon>Galendromus</taxon>
    </lineage>
</organism>
<dbReference type="KEGG" id="goe:100907278"/>